<proteinExistence type="predicted"/>
<dbReference type="Proteomes" id="UP001320691">
    <property type="component" value="Unassembled WGS sequence"/>
</dbReference>
<dbReference type="Gene3D" id="2.180.10.10">
    <property type="entry name" value="RHS repeat-associated core"/>
    <property type="match status" value="1"/>
</dbReference>
<dbReference type="Pfam" id="PF11429">
    <property type="entry name" value="Colicin_D"/>
    <property type="match status" value="1"/>
</dbReference>
<dbReference type="Gene3D" id="3.10.450.200">
    <property type="match status" value="1"/>
</dbReference>
<feature type="chain" id="PRO_5043767361" evidence="2">
    <location>
        <begin position="18"/>
        <end position="309"/>
    </location>
</feature>
<protein>
    <submittedName>
        <fullName evidence="5">RHS repeat-associated protein</fullName>
    </submittedName>
</protein>
<gene>
    <name evidence="5" type="ORF">M2412_000532</name>
</gene>
<dbReference type="Pfam" id="PF25023">
    <property type="entry name" value="TEN_YD-shell"/>
    <property type="match status" value="1"/>
</dbReference>
<evidence type="ECO:0000313" key="5">
    <source>
        <dbReference type="EMBL" id="MCS4278571.1"/>
    </source>
</evidence>
<dbReference type="SUPFAM" id="SSF102824">
    <property type="entry name" value="Colicin D/E5 nuclease domain"/>
    <property type="match status" value="1"/>
</dbReference>
<feature type="domain" description="Teneurin-like YD-shell" evidence="4">
    <location>
        <begin position="22"/>
        <end position="116"/>
    </location>
</feature>
<evidence type="ECO:0000256" key="2">
    <source>
        <dbReference type="SAM" id="SignalP"/>
    </source>
</evidence>
<comment type="caution">
    <text evidence="5">The sequence shown here is derived from an EMBL/GenBank/DDBJ whole genome shotgun (WGS) entry which is preliminary data.</text>
</comment>
<dbReference type="InterPro" id="IPR050708">
    <property type="entry name" value="T6SS_VgrG/RHS"/>
</dbReference>
<dbReference type="InterPro" id="IPR024440">
    <property type="entry name" value="ColicinD_C"/>
</dbReference>
<dbReference type="NCBIfam" id="TIGR03696">
    <property type="entry name" value="Rhs_assc_core"/>
    <property type="match status" value="1"/>
</dbReference>
<accession>A0AAW5PFQ9</accession>
<organism evidence="5 6">
    <name type="scientific">Stenotrophomonas rhizophila</name>
    <dbReference type="NCBI Taxonomy" id="216778"/>
    <lineage>
        <taxon>Bacteria</taxon>
        <taxon>Pseudomonadati</taxon>
        <taxon>Pseudomonadota</taxon>
        <taxon>Gammaproteobacteria</taxon>
        <taxon>Lysobacterales</taxon>
        <taxon>Lysobacteraceae</taxon>
        <taxon>Stenotrophomonas</taxon>
    </lineage>
</organism>
<dbReference type="RefSeq" id="WP_259259350.1">
    <property type="nucleotide sequence ID" value="NZ_JANUEK010000001.1"/>
</dbReference>
<dbReference type="PANTHER" id="PTHR32305:SF15">
    <property type="entry name" value="PROTEIN RHSA-RELATED"/>
    <property type="match status" value="1"/>
</dbReference>
<dbReference type="EMBL" id="JANUEK010000001">
    <property type="protein sequence ID" value="MCS4278571.1"/>
    <property type="molecule type" value="Genomic_DNA"/>
</dbReference>
<sequence>MLASPAVFLLCLPGAFAQTVTYIHTDVQGSVIAESDANGVVTRRVVYEPYGAEVNGQANDRPGYAGHVSDSMTGLSQMQQRYYDPQIGMFLSVDPVTAYSDPVSQFHRYRYANNNPYRFTDPDGRQSVGEMIDSGAEGCGPVSCAGWATLSAAWTVLGAEGISQISDKGWGSVNSGDRVGAGLEIAAVLPPVKMLRGASLIAKEGIMSMNFSRPQLQHAFKHAGDFGVAGNANNKTLTEFGSAIERHVASDSTVAIQGTYRGNDVTHFVDPATGRNVMKDSSGSFLSGWKLSNQQLNHVLESGSLGGSK</sequence>
<feature type="domain" description="Colicin D C-terminal" evidence="3">
    <location>
        <begin position="215"/>
        <end position="298"/>
    </location>
</feature>
<dbReference type="PANTHER" id="PTHR32305">
    <property type="match status" value="1"/>
</dbReference>
<dbReference type="InterPro" id="IPR022385">
    <property type="entry name" value="Rhs_assc_core"/>
</dbReference>
<dbReference type="InterPro" id="IPR056823">
    <property type="entry name" value="TEN-like_YD-shell"/>
</dbReference>
<dbReference type="InterPro" id="IPR037178">
    <property type="entry name" value="ColicinD_C_sf"/>
</dbReference>
<evidence type="ECO:0000313" key="6">
    <source>
        <dbReference type="Proteomes" id="UP001320691"/>
    </source>
</evidence>
<feature type="signal peptide" evidence="2">
    <location>
        <begin position="1"/>
        <end position="17"/>
    </location>
</feature>
<evidence type="ECO:0000259" key="4">
    <source>
        <dbReference type="Pfam" id="PF25023"/>
    </source>
</evidence>
<keyword evidence="2" id="KW-0732">Signal</keyword>
<evidence type="ECO:0000256" key="1">
    <source>
        <dbReference type="ARBA" id="ARBA00022737"/>
    </source>
</evidence>
<keyword evidence="1" id="KW-0677">Repeat</keyword>
<dbReference type="InterPro" id="IPR038233">
    <property type="entry name" value="Colicin_D/E5_nuclease"/>
</dbReference>
<evidence type="ECO:0000259" key="3">
    <source>
        <dbReference type="Pfam" id="PF11429"/>
    </source>
</evidence>
<dbReference type="AlphaFoldDB" id="A0AAW5PFQ9"/>
<reference evidence="5" key="1">
    <citation type="submission" date="2022-08" db="EMBL/GenBank/DDBJ databases">
        <title>Genomic analyses of the natural microbiome of Caenorhabditis elegans.</title>
        <authorList>
            <person name="Samuel B."/>
        </authorList>
    </citation>
    <scope>NUCLEOTIDE SEQUENCE</scope>
    <source>
        <strain evidence="5">BIGb0277</strain>
    </source>
</reference>
<name>A0AAW5PFQ9_9GAMM</name>
<dbReference type="GO" id="GO:0004540">
    <property type="term" value="F:RNA nuclease activity"/>
    <property type="evidence" value="ECO:0007669"/>
    <property type="project" value="InterPro"/>
</dbReference>